<dbReference type="AlphaFoldDB" id="A0A835C9X8"/>
<keyword evidence="2" id="KW-1185">Reference proteome</keyword>
<organism evidence="1 2">
    <name type="scientific">Senna tora</name>
    <dbReference type="NCBI Taxonomy" id="362788"/>
    <lineage>
        <taxon>Eukaryota</taxon>
        <taxon>Viridiplantae</taxon>
        <taxon>Streptophyta</taxon>
        <taxon>Embryophyta</taxon>
        <taxon>Tracheophyta</taxon>
        <taxon>Spermatophyta</taxon>
        <taxon>Magnoliopsida</taxon>
        <taxon>eudicotyledons</taxon>
        <taxon>Gunneridae</taxon>
        <taxon>Pentapetalae</taxon>
        <taxon>rosids</taxon>
        <taxon>fabids</taxon>
        <taxon>Fabales</taxon>
        <taxon>Fabaceae</taxon>
        <taxon>Caesalpinioideae</taxon>
        <taxon>Cassia clade</taxon>
        <taxon>Senna</taxon>
    </lineage>
</organism>
<reference evidence="1" key="1">
    <citation type="submission" date="2020-09" db="EMBL/GenBank/DDBJ databases">
        <title>Genome-Enabled Discovery of Anthraquinone Biosynthesis in Senna tora.</title>
        <authorList>
            <person name="Kang S.-H."/>
            <person name="Pandey R.P."/>
            <person name="Lee C.-M."/>
            <person name="Sim J.-S."/>
            <person name="Jeong J.-T."/>
            <person name="Choi B.-S."/>
            <person name="Jung M."/>
            <person name="Ginzburg D."/>
            <person name="Zhao K."/>
            <person name="Won S.Y."/>
            <person name="Oh T.-J."/>
            <person name="Yu Y."/>
            <person name="Kim N.-H."/>
            <person name="Lee O.R."/>
            <person name="Lee T.-H."/>
            <person name="Bashyal P."/>
            <person name="Kim T.-S."/>
            <person name="Lee W.-H."/>
            <person name="Kawkins C."/>
            <person name="Kim C.-K."/>
            <person name="Kim J.S."/>
            <person name="Ahn B.O."/>
            <person name="Rhee S.Y."/>
            <person name="Sohng J.K."/>
        </authorList>
    </citation>
    <scope>NUCLEOTIDE SEQUENCE</scope>
    <source>
        <tissue evidence="1">Leaf</tissue>
    </source>
</reference>
<accession>A0A835C9X8</accession>
<proteinExistence type="predicted"/>
<name>A0A835C9X8_9FABA</name>
<protein>
    <submittedName>
        <fullName evidence="1">Uncharacterized protein</fullName>
    </submittedName>
</protein>
<dbReference type="EMBL" id="JAAIUW010000005">
    <property type="protein sequence ID" value="KAF7833117.1"/>
    <property type="molecule type" value="Genomic_DNA"/>
</dbReference>
<gene>
    <name evidence="1" type="ORF">G2W53_015450</name>
</gene>
<sequence>MAYVQSPCTARDFYKTAHKQRVGFPSLTNNGKVFPAHLKRVGFHSLTNNEPK</sequence>
<comment type="caution">
    <text evidence="1">The sequence shown here is derived from an EMBL/GenBank/DDBJ whole genome shotgun (WGS) entry which is preliminary data.</text>
</comment>
<evidence type="ECO:0000313" key="1">
    <source>
        <dbReference type="EMBL" id="KAF7833117.1"/>
    </source>
</evidence>
<dbReference type="Proteomes" id="UP000634136">
    <property type="component" value="Unassembled WGS sequence"/>
</dbReference>
<evidence type="ECO:0000313" key="2">
    <source>
        <dbReference type="Proteomes" id="UP000634136"/>
    </source>
</evidence>